<dbReference type="Pfam" id="PF00149">
    <property type="entry name" value="Metallophos"/>
    <property type="match status" value="1"/>
</dbReference>
<evidence type="ECO:0000259" key="5">
    <source>
        <dbReference type="Pfam" id="PF24394"/>
    </source>
</evidence>
<feature type="transmembrane region" description="Helical" evidence="1">
    <location>
        <begin position="528"/>
        <end position="546"/>
    </location>
</feature>
<feature type="transmembrane region" description="Helical" evidence="1">
    <location>
        <begin position="641"/>
        <end position="662"/>
    </location>
</feature>
<dbReference type="PANTHER" id="PTHR14795:SF6">
    <property type="entry name" value="METALLOPHOSPHOESTERASE-RELATED"/>
    <property type="match status" value="1"/>
</dbReference>
<name>A0A7I8KSX0_SPIIN</name>
<dbReference type="InterPro" id="IPR029052">
    <property type="entry name" value="Metallo-depent_PP-like"/>
</dbReference>
<proteinExistence type="predicted"/>
<keyword evidence="1" id="KW-1133">Transmembrane helix</keyword>
<dbReference type="AlphaFoldDB" id="A0A7I8KSX0"/>
<keyword evidence="2" id="KW-0732">Signal</keyword>
<keyword evidence="7" id="KW-1185">Reference proteome</keyword>
<sequence length="695" mass="77987">MARSRLLLVLLPLFMWVSVFSADSSSGCCSAGGDRSVSREFFPMEGDVAWVVQVSDLHLSAYDHDRARDLEALLGPALRVVRPSFLIVTGDLTDAKNKERTSTRQDELEWVQYRNSMDAVIIKAGMGGRRVLDIRGNHEKYGVPCVGDKLDFFSVYSTSALMNRTGNIQSISLVGNELKYMFIGVDDTMAVGLRGPSNLFGHPTDSMIQTLDAELRYWDANPLALTAKIVFGHFPISFTASSKTGNRYEEVFSRRSVSAYLCGHLHAKFSSQLWRPHVVKGVGDSEPKMERSRFWEWELGDWKESRLMRIVAVDRGNVTFLDTKVNPGLEDDHFPTTILITYPVDSRSMSQMREDGRVVRKDIDALVFSLYPIRNVTAKVYDSSRGYRPVEEIPLRRATNSLSSQPLFSAKWNAENYKSPSADRYFLQVFVVDGDGRETTSILRPFSVEGRFAPLPTTWLAYLALYVPWESLYAVLLWSNISFLTALLLLPRVLILFMEPRRPYQSQVLSASLSSSAGRRRLARSGMLWPFMGIYLVHLLSFPRFWANAASVDGDLGRMSAFGWTMEPSACPIKEEKSGVPDVITITLPFMYLVVTPLLLIIHSLFAERSAFYSKKPSGGRPDSGASAMVSQKSNLDRERWVRMVILLACVIFACIHLKTLIAIGRAYGIREVALSPALCWAPPIFLAAAILLSR</sequence>
<dbReference type="SUPFAM" id="SSF56300">
    <property type="entry name" value="Metallo-dependent phosphatases"/>
    <property type="match status" value="1"/>
</dbReference>
<dbReference type="InterPro" id="IPR004843">
    <property type="entry name" value="Calcineurin-like_PHP"/>
</dbReference>
<dbReference type="InterPro" id="IPR056229">
    <property type="entry name" value="Ig_TMM62"/>
</dbReference>
<evidence type="ECO:0000259" key="3">
    <source>
        <dbReference type="Pfam" id="PF00149"/>
    </source>
</evidence>
<feature type="domain" description="Calcineurin-like phosphoesterase" evidence="3">
    <location>
        <begin position="51"/>
        <end position="267"/>
    </location>
</feature>
<feature type="signal peptide" evidence="2">
    <location>
        <begin position="1"/>
        <end position="21"/>
    </location>
</feature>
<keyword evidence="1" id="KW-0812">Transmembrane</keyword>
<dbReference type="EMBL" id="LR746271">
    <property type="protein sequence ID" value="CAA7400877.1"/>
    <property type="molecule type" value="Genomic_DNA"/>
</dbReference>
<feature type="chain" id="PRO_5029904778" evidence="2">
    <location>
        <begin position="22"/>
        <end position="695"/>
    </location>
</feature>
<feature type="domain" description="TMEM62 C-terminal" evidence="5">
    <location>
        <begin position="475"/>
        <end position="677"/>
    </location>
</feature>
<dbReference type="Pfam" id="PF24394">
    <property type="entry name" value="TMEM62_C"/>
    <property type="match status" value="1"/>
</dbReference>
<dbReference type="InterPro" id="IPR056230">
    <property type="entry name" value="TMEM62_C"/>
</dbReference>
<feature type="domain" description="TMEM62 Ig-like" evidence="4">
    <location>
        <begin position="333"/>
        <end position="451"/>
    </location>
</feature>
<gene>
    <name evidence="6" type="ORF">SI8410_08011555</name>
</gene>
<keyword evidence="1" id="KW-0472">Membrane</keyword>
<dbReference type="Gene3D" id="3.60.21.10">
    <property type="match status" value="1"/>
</dbReference>
<dbReference type="Proteomes" id="UP000663760">
    <property type="component" value="Chromosome 8"/>
</dbReference>
<organism evidence="6 7">
    <name type="scientific">Spirodela intermedia</name>
    <name type="common">Intermediate duckweed</name>
    <dbReference type="NCBI Taxonomy" id="51605"/>
    <lineage>
        <taxon>Eukaryota</taxon>
        <taxon>Viridiplantae</taxon>
        <taxon>Streptophyta</taxon>
        <taxon>Embryophyta</taxon>
        <taxon>Tracheophyta</taxon>
        <taxon>Spermatophyta</taxon>
        <taxon>Magnoliopsida</taxon>
        <taxon>Liliopsida</taxon>
        <taxon>Araceae</taxon>
        <taxon>Lemnoideae</taxon>
        <taxon>Spirodela</taxon>
    </lineage>
</organism>
<dbReference type="Pfam" id="PF24384">
    <property type="entry name" value="Ig_TMM62"/>
    <property type="match status" value="1"/>
</dbReference>
<evidence type="ECO:0000313" key="7">
    <source>
        <dbReference type="Proteomes" id="UP000663760"/>
    </source>
</evidence>
<protein>
    <submittedName>
        <fullName evidence="6">Uncharacterized protein</fullName>
    </submittedName>
</protein>
<reference evidence="6" key="1">
    <citation type="submission" date="2020-02" db="EMBL/GenBank/DDBJ databases">
        <authorList>
            <person name="Scholz U."/>
            <person name="Mascher M."/>
            <person name="Fiebig A."/>
        </authorList>
    </citation>
    <scope>NUCLEOTIDE SEQUENCE</scope>
</reference>
<feature type="transmembrane region" description="Helical" evidence="1">
    <location>
        <begin position="583"/>
        <end position="606"/>
    </location>
</feature>
<evidence type="ECO:0000313" key="6">
    <source>
        <dbReference type="EMBL" id="CAA7400877.1"/>
    </source>
</evidence>
<feature type="transmembrane region" description="Helical" evidence="1">
    <location>
        <begin position="674"/>
        <end position="693"/>
    </location>
</feature>
<evidence type="ECO:0000259" key="4">
    <source>
        <dbReference type="Pfam" id="PF24384"/>
    </source>
</evidence>
<feature type="transmembrane region" description="Helical" evidence="1">
    <location>
        <begin position="472"/>
        <end position="497"/>
    </location>
</feature>
<accession>A0A7I8KSX0</accession>
<evidence type="ECO:0000256" key="2">
    <source>
        <dbReference type="SAM" id="SignalP"/>
    </source>
</evidence>
<dbReference type="PANTHER" id="PTHR14795">
    <property type="entry name" value="HELICASE RELATED"/>
    <property type="match status" value="1"/>
</dbReference>
<dbReference type="GO" id="GO:0016787">
    <property type="term" value="F:hydrolase activity"/>
    <property type="evidence" value="ECO:0007669"/>
    <property type="project" value="InterPro"/>
</dbReference>
<dbReference type="OrthoDB" id="27234at2759"/>
<evidence type="ECO:0000256" key="1">
    <source>
        <dbReference type="SAM" id="Phobius"/>
    </source>
</evidence>